<sequence length="93" mass="10391">MDPPVDNNAPLRKYANDAPDKIVLLFNKEPWTSLEETHAIQENCEYNNCLMTTNRSYLASASGILFNLCHSNMGMSPPISTEVRNPDQACVSM</sequence>
<protein>
    <submittedName>
        <fullName evidence="1">Uncharacterized protein</fullName>
    </submittedName>
</protein>
<keyword evidence="2" id="KW-1185">Reference proteome</keyword>
<evidence type="ECO:0000313" key="2">
    <source>
        <dbReference type="Proteomes" id="UP000828390"/>
    </source>
</evidence>
<reference evidence="1" key="1">
    <citation type="journal article" date="2019" name="bioRxiv">
        <title>The Genome of the Zebra Mussel, Dreissena polymorpha: A Resource for Invasive Species Research.</title>
        <authorList>
            <person name="McCartney M.A."/>
            <person name="Auch B."/>
            <person name="Kono T."/>
            <person name="Mallez S."/>
            <person name="Zhang Y."/>
            <person name="Obille A."/>
            <person name="Becker A."/>
            <person name="Abrahante J.E."/>
            <person name="Garbe J."/>
            <person name="Badalamenti J.P."/>
            <person name="Herman A."/>
            <person name="Mangelson H."/>
            <person name="Liachko I."/>
            <person name="Sullivan S."/>
            <person name="Sone E.D."/>
            <person name="Koren S."/>
            <person name="Silverstein K.A.T."/>
            <person name="Beckman K.B."/>
            <person name="Gohl D.M."/>
        </authorList>
    </citation>
    <scope>NUCLEOTIDE SEQUENCE</scope>
    <source>
        <strain evidence="1">Duluth1</strain>
        <tissue evidence="1">Whole animal</tissue>
    </source>
</reference>
<proteinExistence type="predicted"/>
<organism evidence="1 2">
    <name type="scientific">Dreissena polymorpha</name>
    <name type="common">Zebra mussel</name>
    <name type="synonym">Mytilus polymorpha</name>
    <dbReference type="NCBI Taxonomy" id="45954"/>
    <lineage>
        <taxon>Eukaryota</taxon>
        <taxon>Metazoa</taxon>
        <taxon>Spiralia</taxon>
        <taxon>Lophotrochozoa</taxon>
        <taxon>Mollusca</taxon>
        <taxon>Bivalvia</taxon>
        <taxon>Autobranchia</taxon>
        <taxon>Heteroconchia</taxon>
        <taxon>Euheterodonta</taxon>
        <taxon>Imparidentia</taxon>
        <taxon>Neoheterodontei</taxon>
        <taxon>Myida</taxon>
        <taxon>Dreissenoidea</taxon>
        <taxon>Dreissenidae</taxon>
        <taxon>Dreissena</taxon>
    </lineage>
</organism>
<comment type="caution">
    <text evidence="1">The sequence shown here is derived from an EMBL/GenBank/DDBJ whole genome shotgun (WGS) entry which is preliminary data.</text>
</comment>
<gene>
    <name evidence="1" type="ORF">DPMN_096818</name>
</gene>
<dbReference type="Proteomes" id="UP000828390">
    <property type="component" value="Unassembled WGS sequence"/>
</dbReference>
<dbReference type="AlphaFoldDB" id="A0A9D4R404"/>
<reference evidence="1" key="2">
    <citation type="submission" date="2020-11" db="EMBL/GenBank/DDBJ databases">
        <authorList>
            <person name="McCartney M.A."/>
            <person name="Auch B."/>
            <person name="Kono T."/>
            <person name="Mallez S."/>
            <person name="Becker A."/>
            <person name="Gohl D.M."/>
            <person name="Silverstein K.A.T."/>
            <person name="Koren S."/>
            <person name="Bechman K.B."/>
            <person name="Herman A."/>
            <person name="Abrahante J.E."/>
            <person name="Garbe J."/>
        </authorList>
    </citation>
    <scope>NUCLEOTIDE SEQUENCE</scope>
    <source>
        <strain evidence="1">Duluth1</strain>
        <tissue evidence="1">Whole animal</tissue>
    </source>
</reference>
<name>A0A9D4R404_DREPO</name>
<dbReference type="EMBL" id="JAIWYP010000003">
    <property type="protein sequence ID" value="KAH3854281.1"/>
    <property type="molecule type" value="Genomic_DNA"/>
</dbReference>
<accession>A0A9D4R404</accession>
<evidence type="ECO:0000313" key="1">
    <source>
        <dbReference type="EMBL" id="KAH3854281.1"/>
    </source>
</evidence>